<evidence type="ECO:0008006" key="3">
    <source>
        <dbReference type="Google" id="ProtNLM"/>
    </source>
</evidence>
<sequence>MMTEDLTAWQWAMVRGRRLYPWQVEALEAFGRGYPTAVATCNGAGKTTVVAGSAVDWFFMRHPRGKLVATSSSFNQLQNQTWPALEAGLPGFVSVRRGGSPLRIATPQGGTGIGFSSREAGRAEGWHPTVSSDVDPVMLLMDEAKTVPDAIWAAFDRCTLRYQLLISSPGPACGRFFECFHSLKKFYWSRRVGSVECPHLPGWKRERDREIHGVESEVYRSMHLGEFTEGGEFLIVSPGSLRAALDLQPRWPHGGEVVAFCDFARGRDENVLAIRRGNEVRIIDAWRERDGVQAVRRFIRLLKENSFCPVAPGGTWGDADGLGGPMVDIFRDEGFPIHEFHGGQAACDGVNYANLISEVWLQGVRRIERGRVHVGELDAETFRQLTTRRLGYAANGKKRVEGKEEMRRRGLGSPDRADALLGALMVGSFLTGAVSDAGDVMGGVSEFATGAERF</sequence>
<comment type="caution">
    <text evidence="1">The sequence shown here is derived from an EMBL/GenBank/DDBJ whole genome shotgun (WGS) entry which is preliminary data.</text>
</comment>
<dbReference type="RefSeq" id="WP_341405399.1">
    <property type="nucleotide sequence ID" value="NZ_JBBUKT010000005.1"/>
</dbReference>
<organism evidence="1 2">
    <name type="scientific">Luteolibacter soli</name>
    <dbReference type="NCBI Taxonomy" id="3135280"/>
    <lineage>
        <taxon>Bacteria</taxon>
        <taxon>Pseudomonadati</taxon>
        <taxon>Verrucomicrobiota</taxon>
        <taxon>Verrucomicrobiia</taxon>
        <taxon>Verrucomicrobiales</taxon>
        <taxon>Verrucomicrobiaceae</taxon>
        <taxon>Luteolibacter</taxon>
    </lineage>
</organism>
<dbReference type="Gene3D" id="3.30.420.240">
    <property type="match status" value="1"/>
</dbReference>
<name>A0ABU9AVE0_9BACT</name>
<accession>A0ABU9AVE0</accession>
<reference evidence="1 2" key="1">
    <citation type="submission" date="2024-04" db="EMBL/GenBank/DDBJ databases">
        <title>Luteolibacter sp. isolated from soil.</title>
        <authorList>
            <person name="An J."/>
        </authorList>
    </citation>
    <scope>NUCLEOTIDE SEQUENCE [LARGE SCALE GENOMIC DNA]</scope>
    <source>
        <strain evidence="1 2">Y139</strain>
    </source>
</reference>
<gene>
    <name evidence="1" type="ORF">WKV53_14460</name>
</gene>
<dbReference type="InterPro" id="IPR027417">
    <property type="entry name" value="P-loop_NTPase"/>
</dbReference>
<dbReference type="Gene3D" id="3.40.50.300">
    <property type="entry name" value="P-loop containing nucleotide triphosphate hydrolases"/>
    <property type="match status" value="1"/>
</dbReference>
<proteinExistence type="predicted"/>
<evidence type="ECO:0000313" key="1">
    <source>
        <dbReference type="EMBL" id="MEK7951717.1"/>
    </source>
</evidence>
<evidence type="ECO:0000313" key="2">
    <source>
        <dbReference type="Proteomes" id="UP001371305"/>
    </source>
</evidence>
<dbReference type="Proteomes" id="UP001371305">
    <property type="component" value="Unassembled WGS sequence"/>
</dbReference>
<keyword evidence="2" id="KW-1185">Reference proteome</keyword>
<protein>
    <recommendedName>
        <fullName evidence="3">Terminase</fullName>
    </recommendedName>
</protein>
<dbReference type="EMBL" id="JBBUKT010000005">
    <property type="protein sequence ID" value="MEK7951717.1"/>
    <property type="molecule type" value="Genomic_DNA"/>
</dbReference>